<evidence type="ECO:0000259" key="2">
    <source>
        <dbReference type="PROSITE" id="PS51352"/>
    </source>
</evidence>
<sequence>MIKKIALLLSLNTLLMSFMAHSKTLNTGPWRFELRATHGTIPFVIDIKKKNNHFSGVLHNGEETIQLKGLTFANDELKIPLQMYEMSLDMKLSAQDSMTGFLIRHNKKPEVKTPVFALHGEKERFPEEKSKPRIDLNGRWKVVMTDEQELKTDGIIVFKQKGNDLHGTILTPTGDYRYFEGFVSGVEFEAASFDGVYNYLLRGVVQDGKLKAKILANYRTAVEGSKDDKAQLPDAYKQTQVTALNFEFPDLTGKKVSLKDPKYLNKPVIITFFGSWCPNCIDEMNYLIPWYNENHKRGIEIVALAFERSLTEADAKKQLMKVQKTKKVPYALLLAGSTSADKPAEKIPGLKNFIAFPTTVFLNKNHEVVKVHAGFNGPSTGEFYEKWKTEFTQTVSELLK</sequence>
<dbReference type="InterPro" id="IPR050553">
    <property type="entry name" value="Thioredoxin_ResA/DsbE_sf"/>
</dbReference>
<dbReference type="SUPFAM" id="SSF52833">
    <property type="entry name" value="Thioredoxin-like"/>
    <property type="match status" value="1"/>
</dbReference>
<keyword evidence="1" id="KW-0732">Signal</keyword>
<dbReference type="CDD" id="cd02966">
    <property type="entry name" value="TlpA_like_family"/>
    <property type="match status" value="1"/>
</dbReference>
<feature type="signal peptide" evidence="1">
    <location>
        <begin position="1"/>
        <end position="22"/>
    </location>
</feature>
<dbReference type="Gene3D" id="3.40.30.10">
    <property type="entry name" value="Glutaredoxin"/>
    <property type="match status" value="1"/>
</dbReference>
<keyword evidence="4" id="KW-1185">Reference proteome</keyword>
<name>A0AAX4HRP6_9BACT</name>
<dbReference type="RefSeq" id="WP_321397635.1">
    <property type="nucleotide sequence ID" value="NZ_CP139487.1"/>
</dbReference>
<dbReference type="EMBL" id="CP139487">
    <property type="protein sequence ID" value="WPU66006.1"/>
    <property type="molecule type" value="Genomic_DNA"/>
</dbReference>
<dbReference type="Proteomes" id="UP001324634">
    <property type="component" value="Chromosome"/>
</dbReference>
<reference evidence="3 4" key="1">
    <citation type="submission" date="2023-11" db="EMBL/GenBank/DDBJ databases">
        <title>Peredibacter starrii A3.12.</title>
        <authorList>
            <person name="Mitchell R.J."/>
        </authorList>
    </citation>
    <scope>NUCLEOTIDE SEQUENCE [LARGE SCALE GENOMIC DNA]</scope>
    <source>
        <strain evidence="3 4">A3.12</strain>
    </source>
</reference>
<organism evidence="3 4">
    <name type="scientific">Peredibacter starrii</name>
    <dbReference type="NCBI Taxonomy" id="28202"/>
    <lineage>
        <taxon>Bacteria</taxon>
        <taxon>Pseudomonadati</taxon>
        <taxon>Bdellovibrionota</taxon>
        <taxon>Bacteriovoracia</taxon>
        <taxon>Bacteriovoracales</taxon>
        <taxon>Bacteriovoracaceae</taxon>
        <taxon>Peredibacter</taxon>
    </lineage>
</organism>
<feature type="domain" description="Thioredoxin" evidence="2">
    <location>
        <begin position="237"/>
        <end position="393"/>
    </location>
</feature>
<dbReference type="Pfam" id="PF08534">
    <property type="entry name" value="Redoxin"/>
    <property type="match status" value="1"/>
</dbReference>
<dbReference type="PANTHER" id="PTHR42852">
    <property type="entry name" value="THIOL:DISULFIDE INTERCHANGE PROTEIN DSBE"/>
    <property type="match status" value="1"/>
</dbReference>
<dbReference type="GO" id="GO:0016491">
    <property type="term" value="F:oxidoreductase activity"/>
    <property type="evidence" value="ECO:0007669"/>
    <property type="project" value="InterPro"/>
</dbReference>
<accession>A0AAX4HRP6</accession>
<proteinExistence type="predicted"/>
<gene>
    <name evidence="3" type="ORF">SOO65_04540</name>
</gene>
<evidence type="ECO:0000256" key="1">
    <source>
        <dbReference type="SAM" id="SignalP"/>
    </source>
</evidence>
<feature type="chain" id="PRO_5043376943" evidence="1">
    <location>
        <begin position="23"/>
        <end position="400"/>
    </location>
</feature>
<evidence type="ECO:0000313" key="4">
    <source>
        <dbReference type="Proteomes" id="UP001324634"/>
    </source>
</evidence>
<evidence type="ECO:0000313" key="3">
    <source>
        <dbReference type="EMBL" id="WPU66006.1"/>
    </source>
</evidence>
<dbReference type="KEGG" id="psti:SOO65_04540"/>
<dbReference type="InterPro" id="IPR013740">
    <property type="entry name" value="Redoxin"/>
</dbReference>
<dbReference type="InterPro" id="IPR036249">
    <property type="entry name" value="Thioredoxin-like_sf"/>
</dbReference>
<dbReference type="PROSITE" id="PS51352">
    <property type="entry name" value="THIOREDOXIN_2"/>
    <property type="match status" value="1"/>
</dbReference>
<dbReference type="AlphaFoldDB" id="A0AAX4HRP6"/>
<dbReference type="InterPro" id="IPR013766">
    <property type="entry name" value="Thioredoxin_domain"/>
</dbReference>
<dbReference type="PANTHER" id="PTHR42852:SF13">
    <property type="entry name" value="PROTEIN DIPZ"/>
    <property type="match status" value="1"/>
</dbReference>
<protein>
    <submittedName>
        <fullName evidence="3">TlpA disulfide reductase family protein</fullName>
    </submittedName>
</protein>